<protein>
    <submittedName>
        <fullName evidence="1">Uncharacterized protein</fullName>
    </submittedName>
</protein>
<accession>A0A0A9FHD9</accession>
<dbReference type="EMBL" id="GBRH01186129">
    <property type="protein sequence ID" value="JAE11767.1"/>
    <property type="molecule type" value="Transcribed_RNA"/>
</dbReference>
<reference evidence="1" key="2">
    <citation type="journal article" date="2015" name="Data Brief">
        <title>Shoot transcriptome of the giant reed, Arundo donax.</title>
        <authorList>
            <person name="Barrero R.A."/>
            <person name="Guerrero F.D."/>
            <person name="Moolhuijzen P."/>
            <person name="Goolsby J.A."/>
            <person name="Tidwell J."/>
            <person name="Bellgard S.E."/>
            <person name="Bellgard M.I."/>
        </authorList>
    </citation>
    <scope>NUCLEOTIDE SEQUENCE</scope>
    <source>
        <tissue evidence="1">Shoot tissue taken approximately 20 cm above the soil surface</tissue>
    </source>
</reference>
<organism evidence="1">
    <name type="scientific">Arundo donax</name>
    <name type="common">Giant reed</name>
    <name type="synonym">Donax arundinaceus</name>
    <dbReference type="NCBI Taxonomy" id="35708"/>
    <lineage>
        <taxon>Eukaryota</taxon>
        <taxon>Viridiplantae</taxon>
        <taxon>Streptophyta</taxon>
        <taxon>Embryophyta</taxon>
        <taxon>Tracheophyta</taxon>
        <taxon>Spermatophyta</taxon>
        <taxon>Magnoliopsida</taxon>
        <taxon>Liliopsida</taxon>
        <taxon>Poales</taxon>
        <taxon>Poaceae</taxon>
        <taxon>PACMAD clade</taxon>
        <taxon>Arundinoideae</taxon>
        <taxon>Arundineae</taxon>
        <taxon>Arundo</taxon>
    </lineage>
</organism>
<name>A0A0A9FHD9_ARUDO</name>
<dbReference type="AlphaFoldDB" id="A0A0A9FHD9"/>
<sequence>MNFLLAQVKTVTYVWMTKLLAEFCAYCGILSMEVHLRSILR</sequence>
<proteinExistence type="predicted"/>
<evidence type="ECO:0000313" key="1">
    <source>
        <dbReference type="EMBL" id="JAE11767.1"/>
    </source>
</evidence>
<reference evidence="1" key="1">
    <citation type="submission" date="2014-09" db="EMBL/GenBank/DDBJ databases">
        <authorList>
            <person name="Magalhaes I.L.F."/>
            <person name="Oliveira U."/>
            <person name="Santos F.R."/>
            <person name="Vidigal T.H.D.A."/>
            <person name="Brescovit A.D."/>
            <person name="Santos A.J."/>
        </authorList>
    </citation>
    <scope>NUCLEOTIDE SEQUENCE</scope>
    <source>
        <tissue evidence="1">Shoot tissue taken approximately 20 cm above the soil surface</tissue>
    </source>
</reference>